<dbReference type="STRING" id="2340.JV46_02730"/>
<protein>
    <submittedName>
        <fullName evidence="4">Surface lipoprotein</fullName>
    </submittedName>
</protein>
<dbReference type="EMBL" id="JRAA01000002">
    <property type="protein sequence ID" value="KHF24564.1"/>
    <property type="molecule type" value="Genomic_DNA"/>
</dbReference>
<name>A0A0B0H9K9_SOVGS</name>
<gene>
    <name evidence="4" type="ORF">JV46_02730</name>
</gene>
<feature type="signal peptide" evidence="3">
    <location>
        <begin position="1"/>
        <end position="25"/>
    </location>
</feature>
<comment type="similarity">
    <text evidence="1">Belongs to the MlaA family.</text>
</comment>
<feature type="chain" id="PRO_5002055345" evidence="3">
    <location>
        <begin position="26"/>
        <end position="251"/>
    </location>
</feature>
<dbReference type="eggNOG" id="COG2853">
    <property type="taxonomic scope" value="Bacteria"/>
</dbReference>
<dbReference type="GeneID" id="86992101"/>
<dbReference type="InterPro" id="IPR007428">
    <property type="entry name" value="MlaA"/>
</dbReference>
<keyword evidence="2 3" id="KW-0732">Signal</keyword>
<dbReference type="PATRIC" id="fig|2340.3.peg.1209"/>
<reference evidence="4 5" key="1">
    <citation type="journal article" date="2014" name="BMC Genomics">
        <title>The genome of the intracellular bacterium of the coastal bivalve, Solemya velum: a blueprint for thriving in and out of symbiosis.</title>
        <authorList>
            <person name="Dmytrenko O."/>
            <person name="Russell S.L."/>
            <person name="Loo W.T."/>
            <person name="Fontanez K.M."/>
            <person name="Liao L."/>
            <person name="Roeselers G."/>
            <person name="Sharma R."/>
            <person name="Stewart F.J."/>
            <person name="Newton I.L."/>
            <person name="Woyke T."/>
            <person name="Wu D."/>
            <person name="Lang J.M."/>
            <person name="Eisen J.A."/>
            <person name="Cavanaugh C.M."/>
        </authorList>
    </citation>
    <scope>NUCLEOTIDE SEQUENCE [LARGE SCALE GENOMIC DNA]</scope>
    <source>
        <strain evidence="4 5">WH</strain>
    </source>
</reference>
<dbReference type="GO" id="GO:0120010">
    <property type="term" value="P:intermembrane phospholipid transfer"/>
    <property type="evidence" value="ECO:0007669"/>
    <property type="project" value="TreeGrafter"/>
</dbReference>
<dbReference type="GO" id="GO:0016020">
    <property type="term" value="C:membrane"/>
    <property type="evidence" value="ECO:0007669"/>
    <property type="project" value="InterPro"/>
</dbReference>
<dbReference type="Proteomes" id="UP000030856">
    <property type="component" value="Unassembled WGS sequence"/>
</dbReference>
<dbReference type="PANTHER" id="PTHR30035:SF3">
    <property type="entry name" value="INTERMEMBRANE PHOSPHOLIPID TRANSPORT SYSTEM LIPOPROTEIN MLAA"/>
    <property type="match status" value="1"/>
</dbReference>
<evidence type="ECO:0000256" key="2">
    <source>
        <dbReference type="ARBA" id="ARBA00022729"/>
    </source>
</evidence>
<keyword evidence="5" id="KW-1185">Reference proteome</keyword>
<keyword evidence="4" id="KW-0449">Lipoprotein</keyword>
<evidence type="ECO:0000313" key="5">
    <source>
        <dbReference type="Proteomes" id="UP000030856"/>
    </source>
</evidence>
<dbReference type="Pfam" id="PF04333">
    <property type="entry name" value="MlaA"/>
    <property type="match status" value="1"/>
</dbReference>
<dbReference type="RefSeq" id="WP_052132103.1">
    <property type="nucleotide sequence ID" value="NZ_JRAA01000002.1"/>
</dbReference>
<evidence type="ECO:0000313" key="4">
    <source>
        <dbReference type="EMBL" id="KHF24564.1"/>
    </source>
</evidence>
<dbReference type="PRINTS" id="PR01805">
    <property type="entry name" value="VACJLIPOPROT"/>
</dbReference>
<evidence type="ECO:0000256" key="1">
    <source>
        <dbReference type="ARBA" id="ARBA00010634"/>
    </source>
</evidence>
<proteinExistence type="inferred from homology"/>
<sequence>MRKHYLNMFFSMVLVLGAFSLPAAAQEVTSPPAVTQEVVVDEVEIKDPWMGFNRSMYKFNDGLDKAIIAPAARGYRAVVPKPIRQGVSNFFENLADIITAINNLLQGKPKEALSDTARVLVNTTLGVGGLFDIASRMNLEKHHEDFGQTLAVWGVKNGPYIVLPIFGPSTLRDTTGTIVDVTLHPLSGVEETEIVYSTVGLYVVDERAELLEASDIIEQAALDPYVFQRDAYYQSRQHAIKDGDSKHFSDF</sequence>
<organism evidence="4 5">
    <name type="scientific">Solemya velum gill symbiont</name>
    <dbReference type="NCBI Taxonomy" id="2340"/>
    <lineage>
        <taxon>Bacteria</taxon>
        <taxon>Pseudomonadati</taxon>
        <taxon>Pseudomonadota</taxon>
        <taxon>Gammaproteobacteria</taxon>
        <taxon>sulfur-oxidizing symbionts</taxon>
    </lineage>
</organism>
<accession>A0A0B0H9K9</accession>
<dbReference type="AlphaFoldDB" id="A0A0B0H9K9"/>
<evidence type="ECO:0000256" key="3">
    <source>
        <dbReference type="SAM" id="SignalP"/>
    </source>
</evidence>
<dbReference type="PANTHER" id="PTHR30035">
    <property type="entry name" value="LIPOPROTEIN VACJ-RELATED"/>
    <property type="match status" value="1"/>
</dbReference>
<comment type="caution">
    <text evidence="4">The sequence shown here is derived from an EMBL/GenBank/DDBJ whole genome shotgun (WGS) entry which is preliminary data.</text>
</comment>